<dbReference type="EMBL" id="JADNRY010000046">
    <property type="protein sequence ID" value="KAF9069920.1"/>
    <property type="molecule type" value="Genomic_DNA"/>
</dbReference>
<sequence>MFKSKGSSSDNEKWIATDGDDVKPGDGKSSISKSLFKSKASSGNPYEVWTPPVQQKANSPAVVDIKTSDVKPGISRSKVPPPITVPPSVPITERKSPNHKVFTPFRYLNTKRNRTVSAASVEAVDGTAVSLPNTVVGSPTASMNSSQPPILPPPVRDTQQATYEWRERKESETRNNRSRVLRPGVVFDVPQDPHQDKQNLRYVKTSRSTRPSNA</sequence>
<feature type="region of interest" description="Disordered" evidence="1">
    <location>
        <begin position="135"/>
        <end position="214"/>
    </location>
</feature>
<keyword evidence="3" id="KW-1185">Reference proteome</keyword>
<gene>
    <name evidence="2" type="ORF">BDP27DRAFT_1221861</name>
</gene>
<protein>
    <submittedName>
        <fullName evidence="2">Uncharacterized protein</fullName>
    </submittedName>
</protein>
<dbReference type="AlphaFoldDB" id="A0A9P5PXH7"/>
<evidence type="ECO:0000313" key="2">
    <source>
        <dbReference type="EMBL" id="KAF9069920.1"/>
    </source>
</evidence>
<accession>A0A9P5PXH7</accession>
<feature type="compositionally biased region" description="Polar residues" evidence="1">
    <location>
        <begin position="135"/>
        <end position="148"/>
    </location>
</feature>
<reference evidence="2" key="1">
    <citation type="submission" date="2020-11" db="EMBL/GenBank/DDBJ databases">
        <authorList>
            <consortium name="DOE Joint Genome Institute"/>
            <person name="Ahrendt S."/>
            <person name="Riley R."/>
            <person name="Andreopoulos W."/>
            <person name="Labutti K."/>
            <person name="Pangilinan J."/>
            <person name="Ruiz-Duenas F.J."/>
            <person name="Barrasa J.M."/>
            <person name="Sanchez-Garcia M."/>
            <person name="Camarero S."/>
            <person name="Miyauchi S."/>
            <person name="Serrano A."/>
            <person name="Linde D."/>
            <person name="Babiker R."/>
            <person name="Drula E."/>
            <person name="Ayuso-Fernandez I."/>
            <person name="Pacheco R."/>
            <person name="Padilla G."/>
            <person name="Ferreira P."/>
            <person name="Barriuso J."/>
            <person name="Kellner H."/>
            <person name="Castanera R."/>
            <person name="Alfaro M."/>
            <person name="Ramirez L."/>
            <person name="Pisabarro A.G."/>
            <person name="Kuo A."/>
            <person name="Tritt A."/>
            <person name="Lipzen A."/>
            <person name="He G."/>
            <person name="Yan M."/>
            <person name="Ng V."/>
            <person name="Cullen D."/>
            <person name="Martin F."/>
            <person name="Rosso M.-N."/>
            <person name="Henrissat B."/>
            <person name="Hibbett D."/>
            <person name="Martinez A.T."/>
            <person name="Grigoriev I.V."/>
        </authorList>
    </citation>
    <scope>NUCLEOTIDE SEQUENCE</scope>
    <source>
        <strain evidence="2">AH 40177</strain>
    </source>
</reference>
<evidence type="ECO:0000313" key="3">
    <source>
        <dbReference type="Proteomes" id="UP000772434"/>
    </source>
</evidence>
<feature type="compositionally biased region" description="Polar residues" evidence="1">
    <location>
        <begin position="205"/>
        <end position="214"/>
    </location>
</feature>
<dbReference type="OrthoDB" id="3058872at2759"/>
<dbReference type="Proteomes" id="UP000772434">
    <property type="component" value="Unassembled WGS sequence"/>
</dbReference>
<organism evidence="2 3">
    <name type="scientific">Rhodocollybia butyracea</name>
    <dbReference type="NCBI Taxonomy" id="206335"/>
    <lineage>
        <taxon>Eukaryota</taxon>
        <taxon>Fungi</taxon>
        <taxon>Dikarya</taxon>
        <taxon>Basidiomycota</taxon>
        <taxon>Agaricomycotina</taxon>
        <taxon>Agaricomycetes</taxon>
        <taxon>Agaricomycetidae</taxon>
        <taxon>Agaricales</taxon>
        <taxon>Marasmiineae</taxon>
        <taxon>Omphalotaceae</taxon>
        <taxon>Rhodocollybia</taxon>
    </lineage>
</organism>
<proteinExistence type="predicted"/>
<feature type="compositionally biased region" description="Basic and acidic residues" evidence="1">
    <location>
        <begin position="10"/>
        <end position="26"/>
    </location>
</feature>
<feature type="region of interest" description="Disordered" evidence="1">
    <location>
        <begin position="1"/>
        <end position="97"/>
    </location>
</feature>
<feature type="compositionally biased region" description="Low complexity" evidence="1">
    <location>
        <begin position="28"/>
        <end position="42"/>
    </location>
</feature>
<comment type="caution">
    <text evidence="2">The sequence shown here is derived from an EMBL/GenBank/DDBJ whole genome shotgun (WGS) entry which is preliminary data.</text>
</comment>
<name>A0A9P5PXH7_9AGAR</name>
<feature type="compositionally biased region" description="Basic and acidic residues" evidence="1">
    <location>
        <begin position="164"/>
        <end position="175"/>
    </location>
</feature>
<evidence type="ECO:0000256" key="1">
    <source>
        <dbReference type="SAM" id="MobiDB-lite"/>
    </source>
</evidence>
<feature type="compositionally biased region" description="Pro residues" evidence="1">
    <location>
        <begin position="79"/>
        <end position="89"/>
    </location>
</feature>